<dbReference type="GO" id="GO:0140114">
    <property type="term" value="P:cellular detoxification of fluoride"/>
    <property type="evidence" value="ECO:0007669"/>
    <property type="project" value="UniProtKB-UniRule"/>
</dbReference>
<keyword evidence="4 11" id="KW-0812">Transmembrane</keyword>
<organism evidence="12 13">
    <name type="scientific">Silvibacterium bohemicum</name>
    <dbReference type="NCBI Taxonomy" id="1577686"/>
    <lineage>
        <taxon>Bacteria</taxon>
        <taxon>Pseudomonadati</taxon>
        <taxon>Acidobacteriota</taxon>
        <taxon>Terriglobia</taxon>
        <taxon>Terriglobales</taxon>
        <taxon>Acidobacteriaceae</taxon>
        <taxon>Silvibacterium</taxon>
    </lineage>
</organism>
<feature type="transmembrane region" description="Helical" evidence="11">
    <location>
        <begin position="99"/>
        <end position="123"/>
    </location>
</feature>
<dbReference type="PANTHER" id="PTHR28259">
    <property type="entry name" value="FLUORIDE EXPORT PROTEIN 1-RELATED"/>
    <property type="match status" value="1"/>
</dbReference>
<dbReference type="HAMAP" id="MF_00454">
    <property type="entry name" value="FluC"/>
    <property type="match status" value="1"/>
</dbReference>
<comment type="subcellular location">
    <subcellularLocation>
        <location evidence="1 11">Cell membrane</location>
        <topology evidence="1 11">Multi-pass membrane protein</topology>
    </subcellularLocation>
</comment>
<keyword evidence="13" id="KW-1185">Reference proteome</keyword>
<dbReference type="NCBIfam" id="TIGR00494">
    <property type="entry name" value="crcB"/>
    <property type="match status" value="1"/>
</dbReference>
<evidence type="ECO:0000256" key="11">
    <source>
        <dbReference type="HAMAP-Rule" id="MF_00454"/>
    </source>
</evidence>
<evidence type="ECO:0000256" key="2">
    <source>
        <dbReference type="ARBA" id="ARBA00022475"/>
    </source>
</evidence>
<comment type="function">
    <text evidence="11">Fluoride-specific ion channel. Important for reducing fluoride concentration in the cell, thus reducing its toxicity.</text>
</comment>
<dbReference type="GO" id="GO:0005886">
    <property type="term" value="C:plasma membrane"/>
    <property type="evidence" value="ECO:0007669"/>
    <property type="project" value="UniProtKB-SubCell"/>
</dbReference>
<keyword evidence="6 11" id="KW-0406">Ion transport</keyword>
<keyword evidence="5 11" id="KW-1133">Transmembrane helix</keyword>
<comment type="caution">
    <text evidence="12">The sequence shown here is derived from an EMBL/GenBank/DDBJ whole genome shotgun (WGS) entry which is preliminary data.</text>
</comment>
<reference evidence="12 13" key="1">
    <citation type="submission" date="2020-08" db="EMBL/GenBank/DDBJ databases">
        <title>Genomic Encyclopedia of Type Strains, Phase IV (KMG-IV): sequencing the most valuable type-strain genomes for metagenomic binning, comparative biology and taxonomic classification.</title>
        <authorList>
            <person name="Goeker M."/>
        </authorList>
    </citation>
    <scope>NUCLEOTIDE SEQUENCE [LARGE SCALE GENOMIC DNA]</scope>
    <source>
        <strain evidence="12 13">DSM 103733</strain>
    </source>
</reference>
<evidence type="ECO:0000256" key="8">
    <source>
        <dbReference type="ARBA" id="ARBA00023303"/>
    </source>
</evidence>
<keyword evidence="11" id="KW-0915">Sodium</keyword>
<evidence type="ECO:0000256" key="9">
    <source>
        <dbReference type="ARBA" id="ARBA00035120"/>
    </source>
</evidence>
<sequence length="124" mass="13555">MKYLWVALGGALGSMARYAVGLWIYERMGTRFPYGTFVINISGCFIIGFALTVLDERIGLPPAWRLAIPIGFVGAYTTFSTFEYETLRLAQHGQAATGLLYVLLSVLLGYGAVWMGMAAGRVFA</sequence>
<evidence type="ECO:0000256" key="10">
    <source>
        <dbReference type="ARBA" id="ARBA00035585"/>
    </source>
</evidence>
<evidence type="ECO:0000256" key="4">
    <source>
        <dbReference type="ARBA" id="ARBA00022692"/>
    </source>
</evidence>
<dbReference type="AlphaFoldDB" id="A0A841JLR8"/>
<comment type="catalytic activity">
    <reaction evidence="10">
        <text>fluoride(in) = fluoride(out)</text>
        <dbReference type="Rhea" id="RHEA:76159"/>
        <dbReference type="ChEBI" id="CHEBI:17051"/>
    </reaction>
    <physiologicalReaction direction="left-to-right" evidence="10">
        <dbReference type="Rhea" id="RHEA:76160"/>
    </physiologicalReaction>
</comment>
<evidence type="ECO:0000256" key="3">
    <source>
        <dbReference type="ARBA" id="ARBA00022519"/>
    </source>
</evidence>
<dbReference type="RefSeq" id="WP_050057568.1">
    <property type="nucleotide sequence ID" value="NZ_JACHEK010000001.1"/>
</dbReference>
<protein>
    <recommendedName>
        <fullName evidence="11">Fluoride-specific ion channel FluC</fullName>
    </recommendedName>
</protein>
<keyword evidence="3" id="KW-0997">Cell inner membrane</keyword>
<feature type="transmembrane region" description="Helical" evidence="11">
    <location>
        <begin position="32"/>
        <end position="51"/>
    </location>
</feature>
<feature type="transmembrane region" description="Helical" evidence="11">
    <location>
        <begin position="63"/>
        <end position="79"/>
    </location>
</feature>
<dbReference type="Pfam" id="PF02537">
    <property type="entry name" value="CRCB"/>
    <property type="match status" value="1"/>
</dbReference>
<dbReference type="PANTHER" id="PTHR28259:SF1">
    <property type="entry name" value="FLUORIDE EXPORT PROTEIN 1-RELATED"/>
    <property type="match status" value="1"/>
</dbReference>
<gene>
    <name evidence="11" type="primary">fluC</name>
    <name evidence="11" type="synonym">crcB</name>
    <name evidence="12" type="ORF">HNQ77_000260</name>
</gene>
<keyword evidence="7 11" id="KW-0472">Membrane</keyword>
<proteinExistence type="inferred from homology"/>
<dbReference type="Proteomes" id="UP000538666">
    <property type="component" value="Unassembled WGS sequence"/>
</dbReference>
<dbReference type="GO" id="GO:0062054">
    <property type="term" value="F:fluoride channel activity"/>
    <property type="evidence" value="ECO:0007669"/>
    <property type="project" value="UniProtKB-UniRule"/>
</dbReference>
<dbReference type="GO" id="GO:0046872">
    <property type="term" value="F:metal ion binding"/>
    <property type="evidence" value="ECO:0007669"/>
    <property type="project" value="UniProtKB-KW"/>
</dbReference>
<keyword evidence="8 11" id="KW-0407">Ion channel</keyword>
<feature type="binding site" evidence="11">
    <location>
        <position position="77"/>
    </location>
    <ligand>
        <name>Na(+)</name>
        <dbReference type="ChEBI" id="CHEBI:29101"/>
        <note>structural</note>
    </ligand>
</feature>
<comment type="activity regulation">
    <text evidence="11">Na(+) is not transported, but it plays an essential structural role and its presence is essential for fluoride channel function.</text>
</comment>
<keyword evidence="11" id="KW-0479">Metal-binding</keyword>
<keyword evidence="11" id="KW-0813">Transport</keyword>
<keyword evidence="2 11" id="KW-1003">Cell membrane</keyword>
<evidence type="ECO:0000256" key="5">
    <source>
        <dbReference type="ARBA" id="ARBA00022989"/>
    </source>
</evidence>
<comment type="similarity">
    <text evidence="9 11">Belongs to the fluoride channel Fluc/FEX (TC 1.A.43) family.</text>
</comment>
<evidence type="ECO:0000313" key="12">
    <source>
        <dbReference type="EMBL" id="MBB6142322.1"/>
    </source>
</evidence>
<name>A0A841JLR8_9BACT</name>
<dbReference type="EMBL" id="JACHEK010000001">
    <property type="protein sequence ID" value="MBB6142322.1"/>
    <property type="molecule type" value="Genomic_DNA"/>
</dbReference>
<feature type="binding site" evidence="11">
    <location>
        <position position="74"/>
    </location>
    <ligand>
        <name>Na(+)</name>
        <dbReference type="ChEBI" id="CHEBI:29101"/>
        <note>structural</note>
    </ligand>
</feature>
<evidence type="ECO:0000256" key="1">
    <source>
        <dbReference type="ARBA" id="ARBA00004651"/>
    </source>
</evidence>
<evidence type="ECO:0000313" key="13">
    <source>
        <dbReference type="Proteomes" id="UP000538666"/>
    </source>
</evidence>
<evidence type="ECO:0000256" key="7">
    <source>
        <dbReference type="ARBA" id="ARBA00023136"/>
    </source>
</evidence>
<evidence type="ECO:0000256" key="6">
    <source>
        <dbReference type="ARBA" id="ARBA00023065"/>
    </source>
</evidence>
<accession>A0A841JLR8</accession>
<dbReference type="OrthoDB" id="9815830at2"/>
<dbReference type="InterPro" id="IPR003691">
    <property type="entry name" value="FluC"/>
</dbReference>